<dbReference type="GO" id="GO:0006425">
    <property type="term" value="P:glutaminyl-tRNA aminoacylation"/>
    <property type="evidence" value="ECO:0007669"/>
    <property type="project" value="TreeGrafter"/>
</dbReference>
<name>A0A1Q3BEM5_CEPFO</name>
<evidence type="ECO:0000259" key="2">
    <source>
        <dbReference type="Pfam" id="PF03950"/>
    </source>
</evidence>
<keyword evidence="1" id="KW-0648">Protein biosynthesis</keyword>
<dbReference type="GO" id="GO:0004819">
    <property type="term" value="F:glutamine-tRNA ligase activity"/>
    <property type="evidence" value="ECO:0007669"/>
    <property type="project" value="TreeGrafter"/>
</dbReference>
<dbReference type="InterPro" id="IPR020059">
    <property type="entry name" value="Glu/Gln-tRNA-synth_Ib_codon-bd"/>
</dbReference>
<dbReference type="Proteomes" id="UP000187406">
    <property type="component" value="Unassembled WGS sequence"/>
</dbReference>
<dbReference type="AlphaFoldDB" id="A0A1Q3BEM5"/>
<dbReference type="GO" id="GO:0005829">
    <property type="term" value="C:cytosol"/>
    <property type="evidence" value="ECO:0007669"/>
    <property type="project" value="TreeGrafter"/>
</dbReference>
<dbReference type="OrthoDB" id="1724216at2759"/>
<dbReference type="SUPFAM" id="SSF50715">
    <property type="entry name" value="Ribosomal protein L25-like"/>
    <property type="match status" value="1"/>
</dbReference>
<keyword evidence="4" id="KW-1185">Reference proteome</keyword>
<dbReference type="InParanoid" id="A0A1Q3BEM5"/>
<dbReference type="GO" id="GO:0005524">
    <property type="term" value="F:ATP binding"/>
    <property type="evidence" value="ECO:0007669"/>
    <property type="project" value="InterPro"/>
</dbReference>
<dbReference type="Pfam" id="PF03950">
    <property type="entry name" value="tRNA-synt_1c_C"/>
    <property type="match status" value="1"/>
</dbReference>
<feature type="domain" description="Glutamyl/glutaminyl-tRNA synthetase class Ib anti-codon binding" evidence="2">
    <location>
        <begin position="64"/>
        <end position="136"/>
    </location>
</feature>
<dbReference type="InterPro" id="IPR011035">
    <property type="entry name" value="Ribosomal_bL25/Gln-tRNA_synth"/>
</dbReference>
<proteinExistence type="predicted"/>
<protein>
    <submittedName>
        <fullName evidence="3">tRNA-synt_1c_C domain-containing protein</fullName>
    </submittedName>
</protein>
<dbReference type="EMBL" id="BDDD01000468">
    <property type="protein sequence ID" value="GAV66282.1"/>
    <property type="molecule type" value="Genomic_DNA"/>
</dbReference>
<dbReference type="InterPro" id="IPR050132">
    <property type="entry name" value="Gln/Glu-tRNA_Ligase"/>
</dbReference>
<reference evidence="4" key="1">
    <citation type="submission" date="2016-04" db="EMBL/GenBank/DDBJ databases">
        <title>Cephalotus genome sequencing.</title>
        <authorList>
            <person name="Fukushima K."/>
            <person name="Hasebe M."/>
            <person name="Fang X."/>
        </authorList>
    </citation>
    <scope>NUCLEOTIDE SEQUENCE [LARGE SCALE GENOMIC DNA]</scope>
    <source>
        <strain evidence="4">cv. St1</strain>
    </source>
</reference>
<dbReference type="PANTHER" id="PTHR43097:SF4">
    <property type="entry name" value="GLUTAMINE--TRNA LIGASE"/>
    <property type="match status" value="1"/>
</dbReference>
<comment type="caution">
    <text evidence="3">The sequence shown here is derived from an EMBL/GenBank/DDBJ whole genome shotgun (WGS) entry which is preliminary data.</text>
</comment>
<sequence>MLMGGMIFVWDDLRLMTLAGLRLRGVTATSINAFVRGIGSLEDCSIICLDHLEYHIREELNKTALRTMVVLNPFKVVITSMRPGSEEDFDAKKWPDAANDDQSAVYKVPFFNVVYIEQTDFRLEDSKDCYGLAPGKSIQRREFFTRLLNLSLGLIH</sequence>
<dbReference type="Gene3D" id="1.10.1160.10">
    <property type="entry name" value="Glutamyl-trna Synthetase, Domain 2"/>
    <property type="match status" value="1"/>
</dbReference>
<dbReference type="Gene3D" id="2.40.240.10">
    <property type="entry name" value="Ribosomal Protein L25, Chain P"/>
    <property type="match status" value="1"/>
</dbReference>
<accession>A0A1Q3BEM5</accession>
<gene>
    <name evidence="3" type="ORF">CFOL_v3_09792</name>
</gene>
<dbReference type="InterPro" id="IPR020056">
    <property type="entry name" value="Rbsml_bL25/Gln-tRNA_synth_N"/>
</dbReference>
<dbReference type="PANTHER" id="PTHR43097">
    <property type="entry name" value="GLUTAMINE-TRNA LIGASE"/>
    <property type="match status" value="1"/>
</dbReference>
<organism evidence="3 4">
    <name type="scientific">Cephalotus follicularis</name>
    <name type="common">Albany pitcher plant</name>
    <dbReference type="NCBI Taxonomy" id="3775"/>
    <lineage>
        <taxon>Eukaryota</taxon>
        <taxon>Viridiplantae</taxon>
        <taxon>Streptophyta</taxon>
        <taxon>Embryophyta</taxon>
        <taxon>Tracheophyta</taxon>
        <taxon>Spermatophyta</taxon>
        <taxon>Magnoliopsida</taxon>
        <taxon>eudicotyledons</taxon>
        <taxon>Gunneridae</taxon>
        <taxon>Pentapetalae</taxon>
        <taxon>rosids</taxon>
        <taxon>fabids</taxon>
        <taxon>Oxalidales</taxon>
        <taxon>Cephalotaceae</taxon>
        <taxon>Cephalotus</taxon>
    </lineage>
</organism>
<evidence type="ECO:0000256" key="1">
    <source>
        <dbReference type="ARBA" id="ARBA00022917"/>
    </source>
</evidence>
<dbReference type="STRING" id="3775.A0A1Q3BEM5"/>
<dbReference type="InterPro" id="IPR020061">
    <property type="entry name" value="Glu_tRNA_lig_a-bdl"/>
</dbReference>
<evidence type="ECO:0000313" key="3">
    <source>
        <dbReference type="EMBL" id="GAV66282.1"/>
    </source>
</evidence>
<evidence type="ECO:0000313" key="4">
    <source>
        <dbReference type="Proteomes" id="UP000187406"/>
    </source>
</evidence>